<dbReference type="OrthoDB" id="2439595at2759"/>
<feature type="region of interest" description="Disordered" evidence="2">
    <location>
        <begin position="1"/>
        <end position="33"/>
    </location>
</feature>
<dbReference type="Proteomes" id="UP000605846">
    <property type="component" value="Unassembled WGS sequence"/>
</dbReference>
<organism evidence="3 4">
    <name type="scientific">Apophysomyces ossiformis</name>
    <dbReference type="NCBI Taxonomy" id="679940"/>
    <lineage>
        <taxon>Eukaryota</taxon>
        <taxon>Fungi</taxon>
        <taxon>Fungi incertae sedis</taxon>
        <taxon>Mucoromycota</taxon>
        <taxon>Mucoromycotina</taxon>
        <taxon>Mucoromycetes</taxon>
        <taxon>Mucorales</taxon>
        <taxon>Mucorineae</taxon>
        <taxon>Mucoraceae</taxon>
        <taxon>Apophysomyces</taxon>
    </lineage>
</organism>
<evidence type="ECO:0000256" key="2">
    <source>
        <dbReference type="SAM" id="MobiDB-lite"/>
    </source>
</evidence>
<keyword evidence="4" id="KW-1185">Reference proteome</keyword>
<dbReference type="EMBL" id="JABAYA010000094">
    <property type="protein sequence ID" value="KAF7725558.1"/>
    <property type="molecule type" value="Genomic_DNA"/>
</dbReference>
<proteinExistence type="predicted"/>
<reference evidence="3" key="1">
    <citation type="submission" date="2020-01" db="EMBL/GenBank/DDBJ databases">
        <title>Genome Sequencing of Three Apophysomyces-Like Fungal Strains Confirms a Novel Fungal Genus in the Mucoromycota with divergent Burkholderia-like Endosymbiotic Bacteria.</title>
        <authorList>
            <person name="Stajich J.E."/>
            <person name="Macias A.M."/>
            <person name="Carter-House D."/>
            <person name="Lovett B."/>
            <person name="Kasson L.R."/>
            <person name="Berry K."/>
            <person name="Grigoriev I."/>
            <person name="Chang Y."/>
            <person name="Spatafora J."/>
            <person name="Kasson M.T."/>
        </authorList>
    </citation>
    <scope>NUCLEOTIDE SEQUENCE</scope>
    <source>
        <strain evidence="3">NRRL A-21654</strain>
    </source>
</reference>
<name>A0A8H7BLG7_9FUNG</name>
<comment type="caution">
    <text evidence="3">The sequence shown here is derived from an EMBL/GenBank/DDBJ whole genome shotgun (WGS) entry which is preliminary data.</text>
</comment>
<keyword evidence="1" id="KW-0175">Coiled coil</keyword>
<protein>
    <submittedName>
        <fullName evidence="3">Uncharacterized protein</fullName>
    </submittedName>
</protein>
<sequence length="401" mass="46503">MMLMKKHDTGSSYTTTTDSSEENMTPADAGTTMELDEEEKLGFRVMEVSGDTDSDKDLVIHSLHESLHIHKEILERIQAEKDAFMGEIRREREEEQQVVEKERNMAQQALAEQCDRYERLKTAFESMRKEFESKKEEYKRMETNFYSYVRAVRATDDDLSTIKSEITHLSSLINNLCMGLRSKADRERGTAFIFERWPDKQGLIRQHLFKSEEDTTLEPGFITMLMEKFFMEFIMQEVFEQPIHMGVSVNKAYQELTTWMEKRNQEWADRLRQQISALIVKQPHEEQDHINQAQEELIDYVQKQLGEVYPKIQGDLNQRKKIETIIARAGKLNLAMKGQEIKIRCEPIEEGVAQFDGELMKAASKGKAEGTVLLVITPPFVANDAKDEEHGFLIPAKVFCV</sequence>
<evidence type="ECO:0000313" key="3">
    <source>
        <dbReference type="EMBL" id="KAF7725558.1"/>
    </source>
</evidence>
<evidence type="ECO:0000313" key="4">
    <source>
        <dbReference type="Proteomes" id="UP000605846"/>
    </source>
</evidence>
<feature type="coiled-coil region" evidence="1">
    <location>
        <begin position="74"/>
        <end position="144"/>
    </location>
</feature>
<evidence type="ECO:0000256" key="1">
    <source>
        <dbReference type="SAM" id="Coils"/>
    </source>
</evidence>
<gene>
    <name evidence="3" type="ORF">EC973_009513</name>
</gene>
<accession>A0A8H7BLG7</accession>
<dbReference type="AlphaFoldDB" id="A0A8H7BLG7"/>